<dbReference type="PATRIC" id="fig|264251.5.peg.3786"/>
<keyword evidence="3" id="KW-1185">Reference proteome</keyword>
<name>A0A0H2KHW1_9MICO</name>
<gene>
    <name evidence="2" type="ORF">FB00_18670</name>
</gene>
<dbReference type="STRING" id="264251.FB00_18670"/>
<comment type="caution">
    <text evidence="2">The sequence shown here is derived from an EMBL/GenBank/DDBJ whole genome shotgun (WGS) entry which is preliminary data.</text>
</comment>
<dbReference type="AlphaFoldDB" id="A0A0H2KHW1"/>
<evidence type="ECO:0000256" key="1">
    <source>
        <dbReference type="SAM" id="MobiDB-lite"/>
    </source>
</evidence>
<proteinExistence type="predicted"/>
<organism evidence="2 3">
    <name type="scientific">Cellulosimicrobium funkei</name>
    <dbReference type="NCBI Taxonomy" id="264251"/>
    <lineage>
        <taxon>Bacteria</taxon>
        <taxon>Bacillati</taxon>
        <taxon>Actinomycetota</taxon>
        <taxon>Actinomycetes</taxon>
        <taxon>Micrococcales</taxon>
        <taxon>Promicromonosporaceae</taxon>
        <taxon>Cellulosimicrobium</taxon>
    </lineage>
</organism>
<accession>A0A0H2KHW1</accession>
<evidence type="ECO:0000313" key="2">
    <source>
        <dbReference type="EMBL" id="KLN33220.1"/>
    </source>
</evidence>
<dbReference type="EMBL" id="JNBQ01000041">
    <property type="protein sequence ID" value="KLN33220.1"/>
    <property type="molecule type" value="Genomic_DNA"/>
</dbReference>
<reference evidence="2 3" key="1">
    <citation type="submission" date="2014-05" db="EMBL/GenBank/DDBJ databases">
        <title>Cellulosimicrobium funkei U11 genome.</title>
        <authorList>
            <person name="Hu C."/>
            <person name="Gong Y."/>
            <person name="Wan W."/>
            <person name="Jiang M."/>
        </authorList>
    </citation>
    <scope>NUCLEOTIDE SEQUENCE [LARGE SCALE GENOMIC DNA]</scope>
    <source>
        <strain evidence="2 3">U11</strain>
    </source>
</reference>
<dbReference type="Proteomes" id="UP000035265">
    <property type="component" value="Unassembled WGS sequence"/>
</dbReference>
<feature type="region of interest" description="Disordered" evidence="1">
    <location>
        <begin position="337"/>
        <end position="377"/>
    </location>
</feature>
<evidence type="ECO:0000313" key="3">
    <source>
        <dbReference type="Proteomes" id="UP000035265"/>
    </source>
</evidence>
<feature type="region of interest" description="Disordered" evidence="1">
    <location>
        <begin position="1"/>
        <end position="23"/>
    </location>
</feature>
<sequence length="414" mass="41692">MAALERRVTGVATGPSPGPREVAPTAFSSRALAARERYDAALARALALGADRDVLAEAVREAAVAADPLAGPLGADAFAATCDALVDAVARLVAARRWRVGGPERHAVLDLVPRLGPWLAAAPAVTVTAVVDGARAVGGGPGSRGDVAGWAARVVAAAAASPAAAPGAPAAGTVRGAVLVAAWRSGLVRYRDAALDAARSLPAQVARAALSLPVTGADAQTGPAELRAVLDRHAADPWWWPASPQSDEPGGTRWVRLPGAPGPARVLGRFGGFRGFGGPWRSPALVVGADARHPGVRWVLLSTGDGPRAGDAAATGDETVEWTLVADVHGAFVARAPGAGDHATGTVTPPGPDAVDQGLHGSDHGPASTRATAPAPDDVLSDVSGAAVVETPSGRLALLSRTGSYDVLLVRWPR</sequence>
<protein>
    <submittedName>
        <fullName evidence="2">Uncharacterized protein</fullName>
    </submittedName>
</protein>